<organism evidence="1 2">
    <name type="scientific">Roseibium aestuarii</name>
    <dbReference type="NCBI Taxonomy" id="2600299"/>
    <lineage>
        <taxon>Bacteria</taxon>
        <taxon>Pseudomonadati</taxon>
        <taxon>Pseudomonadota</taxon>
        <taxon>Alphaproteobacteria</taxon>
        <taxon>Hyphomicrobiales</taxon>
        <taxon>Stappiaceae</taxon>
        <taxon>Roseibium</taxon>
    </lineage>
</organism>
<dbReference type="Proteomes" id="UP001597327">
    <property type="component" value="Unassembled WGS sequence"/>
</dbReference>
<evidence type="ECO:0000313" key="2">
    <source>
        <dbReference type="Proteomes" id="UP001597327"/>
    </source>
</evidence>
<sequence>MFVKYSKNDGAFAPVTQMLQARLQTRLKTVGNVASPEGFTFLTKPAIDKYIVDSSYPRDFALFGFAFKTSDDPAGLRPLRRIQVCTEGSLCVPVGADSGSGDVGMSINVSLKDMSRIEKMTTYYCMLTGASEADLARYGKRIVAIVLTYKTLDPAAPPKDMVVAAEGSLFKTAEAAQGQTLAERIQTAVKTFNRNGNYQIFDEVNDAGLSLSITTPQGTIRRQVVNVGYHQFVGKSRTYINNIELVTALPASAQIASLFQNLEEISFTLPFVKNNLGLQTEMVLERTVTEGRNDITVSQKSSMHTFSLPSIGIGELAEVGSMYSYSTGTSSSEQHDKTRSTADRNAFTMQVPHDAYVVRGYPGVQKYAVSTVVGLIYTPNADPKFEVTIPSGTPAIVANSDDALVLSVLGFI</sequence>
<dbReference type="RefSeq" id="WP_149892006.1">
    <property type="nucleotide sequence ID" value="NZ_JBHUFA010000001.1"/>
</dbReference>
<accession>A0ABW4JQH7</accession>
<protein>
    <submittedName>
        <fullName evidence="1">Uncharacterized protein</fullName>
    </submittedName>
</protein>
<reference evidence="2" key="1">
    <citation type="journal article" date="2019" name="Int. J. Syst. Evol. Microbiol.">
        <title>The Global Catalogue of Microorganisms (GCM) 10K type strain sequencing project: providing services to taxonomists for standard genome sequencing and annotation.</title>
        <authorList>
            <consortium name="The Broad Institute Genomics Platform"/>
            <consortium name="The Broad Institute Genome Sequencing Center for Infectious Disease"/>
            <person name="Wu L."/>
            <person name="Ma J."/>
        </authorList>
    </citation>
    <scope>NUCLEOTIDE SEQUENCE [LARGE SCALE GENOMIC DNA]</scope>
    <source>
        <strain evidence="2">JCM 3369</strain>
    </source>
</reference>
<comment type="caution">
    <text evidence="1">The sequence shown here is derived from an EMBL/GenBank/DDBJ whole genome shotgun (WGS) entry which is preliminary data.</text>
</comment>
<dbReference type="EMBL" id="JBHUFA010000001">
    <property type="protein sequence ID" value="MFD1694105.1"/>
    <property type="molecule type" value="Genomic_DNA"/>
</dbReference>
<name>A0ABW4JQH7_9HYPH</name>
<keyword evidence="2" id="KW-1185">Reference proteome</keyword>
<gene>
    <name evidence="1" type="ORF">ACFSC7_01140</name>
</gene>
<proteinExistence type="predicted"/>
<evidence type="ECO:0000313" key="1">
    <source>
        <dbReference type="EMBL" id="MFD1694105.1"/>
    </source>
</evidence>